<protein>
    <recommendedName>
        <fullName evidence="1">Methyltransferase type 12 domain-containing protein</fullName>
    </recommendedName>
</protein>
<evidence type="ECO:0000313" key="2">
    <source>
        <dbReference type="EMBL" id="CAL8108093.1"/>
    </source>
</evidence>
<dbReference type="InterPro" id="IPR029063">
    <property type="entry name" value="SAM-dependent_MTases_sf"/>
</dbReference>
<evidence type="ECO:0000259" key="1">
    <source>
        <dbReference type="Pfam" id="PF08242"/>
    </source>
</evidence>
<dbReference type="InterPro" id="IPR013217">
    <property type="entry name" value="Methyltransf_12"/>
</dbReference>
<dbReference type="PANTHER" id="PTHR43861:SF1">
    <property type="entry name" value="TRANS-ACONITATE 2-METHYLTRANSFERASE"/>
    <property type="match status" value="1"/>
</dbReference>
<dbReference type="Gene3D" id="3.40.50.150">
    <property type="entry name" value="Vaccinia Virus protein VP39"/>
    <property type="match status" value="1"/>
</dbReference>
<evidence type="ECO:0000313" key="3">
    <source>
        <dbReference type="Proteomes" id="UP001642540"/>
    </source>
</evidence>
<dbReference type="PANTHER" id="PTHR43861">
    <property type="entry name" value="TRANS-ACONITATE 2-METHYLTRANSFERASE-RELATED"/>
    <property type="match status" value="1"/>
</dbReference>
<sequence length="256" mass="30260">MFENIKWSRGDKVLEFGGGTGYNAYKWILPQVQKWEGDLVSLDISNTMVEYARKTWPHPRIQHICADILAEDDKLEKQLDGRLFDKIFSTFVLHQVHDIRNTLCRLQGLLNPGGVFGFICFTNKNFYFRATRIIAQMEKWKECFNGYESIIASWTTFEGKDHGENMLRNLMHECGFQVKTLEILDRSCYFDDIEVFLDLLLAINQFLHRLPEKKKQELKNDYHKLLTEIEETNTDSKDFMFKYELLYAVIEKPEVF</sequence>
<accession>A0ABP1QQR0</accession>
<name>A0ABP1QQR0_9HEXA</name>
<dbReference type="Proteomes" id="UP001642540">
    <property type="component" value="Unassembled WGS sequence"/>
</dbReference>
<organism evidence="2 3">
    <name type="scientific">Orchesella dallaii</name>
    <dbReference type="NCBI Taxonomy" id="48710"/>
    <lineage>
        <taxon>Eukaryota</taxon>
        <taxon>Metazoa</taxon>
        <taxon>Ecdysozoa</taxon>
        <taxon>Arthropoda</taxon>
        <taxon>Hexapoda</taxon>
        <taxon>Collembola</taxon>
        <taxon>Entomobryomorpha</taxon>
        <taxon>Entomobryoidea</taxon>
        <taxon>Orchesellidae</taxon>
        <taxon>Orchesellinae</taxon>
        <taxon>Orchesella</taxon>
    </lineage>
</organism>
<feature type="domain" description="Methyltransferase type 12" evidence="1">
    <location>
        <begin position="14"/>
        <end position="116"/>
    </location>
</feature>
<proteinExistence type="predicted"/>
<comment type="caution">
    <text evidence="2">The sequence shown here is derived from an EMBL/GenBank/DDBJ whole genome shotgun (WGS) entry which is preliminary data.</text>
</comment>
<keyword evidence="3" id="KW-1185">Reference proteome</keyword>
<dbReference type="EMBL" id="CAXLJM020000039">
    <property type="protein sequence ID" value="CAL8108093.1"/>
    <property type="molecule type" value="Genomic_DNA"/>
</dbReference>
<gene>
    <name evidence="2" type="ORF">ODALV1_LOCUS12870</name>
</gene>
<reference evidence="2 3" key="1">
    <citation type="submission" date="2024-08" db="EMBL/GenBank/DDBJ databases">
        <authorList>
            <person name="Cucini C."/>
            <person name="Frati F."/>
        </authorList>
    </citation>
    <scope>NUCLEOTIDE SEQUENCE [LARGE SCALE GENOMIC DNA]</scope>
</reference>
<dbReference type="CDD" id="cd02440">
    <property type="entry name" value="AdoMet_MTases"/>
    <property type="match status" value="1"/>
</dbReference>
<dbReference type="Pfam" id="PF08242">
    <property type="entry name" value="Methyltransf_12"/>
    <property type="match status" value="1"/>
</dbReference>
<dbReference type="SUPFAM" id="SSF53335">
    <property type="entry name" value="S-adenosyl-L-methionine-dependent methyltransferases"/>
    <property type="match status" value="1"/>
</dbReference>